<feature type="region of interest" description="Disordered" evidence="13">
    <location>
        <begin position="482"/>
        <end position="501"/>
    </location>
</feature>
<dbReference type="InterPro" id="IPR010614">
    <property type="entry name" value="RAD3-like_helicase_DEAD"/>
</dbReference>
<proteinExistence type="inferred from homology"/>
<comment type="subcellular location">
    <subcellularLocation>
        <location evidence="2">Nucleus</location>
    </subcellularLocation>
</comment>
<feature type="region of interest" description="Disordered" evidence="13">
    <location>
        <begin position="282"/>
        <end position="301"/>
    </location>
</feature>
<feature type="region of interest" description="Disordered" evidence="13">
    <location>
        <begin position="765"/>
        <end position="785"/>
    </location>
</feature>
<comment type="cofactor">
    <cofactor evidence="1">
        <name>[4Fe-4S] cluster</name>
        <dbReference type="ChEBI" id="CHEBI:49883"/>
    </cofactor>
</comment>
<dbReference type="InterPro" id="IPR014013">
    <property type="entry name" value="Helic_SF1/SF2_ATP-bd_DinG/Rad3"/>
</dbReference>
<evidence type="ECO:0000313" key="15">
    <source>
        <dbReference type="EMBL" id="CAL5219833.1"/>
    </source>
</evidence>
<dbReference type="InterPro" id="IPR045028">
    <property type="entry name" value="DinG/Rad3-like"/>
</dbReference>
<comment type="similarity">
    <text evidence="3">Belongs to the DEAD box helicase family. DEAH subfamily. DDX11/CHL1 sub-subfamily.</text>
</comment>
<evidence type="ECO:0000259" key="14">
    <source>
        <dbReference type="PROSITE" id="PS51193"/>
    </source>
</evidence>
<keyword evidence="9" id="KW-0408">Iron</keyword>
<dbReference type="Pfam" id="PF13307">
    <property type="entry name" value="Helicase_C_2"/>
    <property type="match status" value="1"/>
</dbReference>
<evidence type="ECO:0000256" key="5">
    <source>
        <dbReference type="ARBA" id="ARBA00022741"/>
    </source>
</evidence>
<dbReference type="InterPro" id="IPR006554">
    <property type="entry name" value="Helicase-like_DEXD_c2"/>
</dbReference>
<evidence type="ECO:0000256" key="11">
    <source>
        <dbReference type="ARBA" id="ARBA00023235"/>
    </source>
</evidence>
<evidence type="ECO:0000256" key="8">
    <source>
        <dbReference type="ARBA" id="ARBA00022840"/>
    </source>
</evidence>
<keyword evidence="7" id="KW-0347">Helicase</keyword>
<keyword evidence="5" id="KW-0547">Nucleotide-binding</keyword>
<keyword evidence="6" id="KW-0378">Hydrolase</keyword>
<organism evidence="15 16">
    <name type="scientific">Coccomyxa viridis</name>
    <dbReference type="NCBI Taxonomy" id="1274662"/>
    <lineage>
        <taxon>Eukaryota</taxon>
        <taxon>Viridiplantae</taxon>
        <taxon>Chlorophyta</taxon>
        <taxon>core chlorophytes</taxon>
        <taxon>Trebouxiophyceae</taxon>
        <taxon>Trebouxiophyceae incertae sedis</taxon>
        <taxon>Coccomyxaceae</taxon>
        <taxon>Coccomyxa</taxon>
    </lineage>
</organism>
<name>A0ABP1FIP8_9CHLO</name>
<dbReference type="InterPro" id="IPR006555">
    <property type="entry name" value="ATP-dep_Helicase_C"/>
</dbReference>
<dbReference type="NCBIfam" id="TIGR00604">
    <property type="entry name" value="rad3"/>
    <property type="match status" value="1"/>
</dbReference>
<evidence type="ECO:0000256" key="7">
    <source>
        <dbReference type="ARBA" id="ARBA00022806"/>
    </source>
</evidence>
<keyword evidence="16" id="KW-1185">Reference proteome</keyword>
<evidence type="ECO:0000256" key="10">
    <source>
        <dbReference type="ARBA" id="ARBA00023014"/>
    </source>
</evidence>
<dbReference type="PANTHER" id="PTHR11472">
    <property type="entry name" value="DNA REPAIR DEAD HELICASE RAD3/XP-D SUBFAMILY MEMBER"/>
    <property type="match status" value="1"/>
</dbReference>
<dbReference type="PROSITE" id="PS51193">
    <property type="entry name" value="HELICASE_ATP_BIND_2"/>
    <property type="match status" value="1"/>
</dbReference>
<dbReference type="EMBL" id="CAXHTA020000002">
    <property type="protein sequence ID" value="CAL5219833.1"/>
    <property type="molecule type" value="Genomic_DNA"/>
</dbReference>
<dbReference type="Pfam" id="PF06733">
    <property type="entry name" value="DEAD_2"/>
    <property type="match status" value="1"/>
</dbReference>
<evidence type="ECO:0000256" key="4">
    <source>
        <dbReference type="ARBA" id="ARBA00022723"/>
    </source>
</evidence>
<dbReference type="SMART" id="SM00488">
    <property type="entry name" value="DEXDc2"/>
    <property type="match status" value="1"/>
</dbReference>
<evidence type="ECO:0000256" key="13">
    <source>
        <dbReference type="SAM" id="MobiDB-lite"/>
    </source>
</evidence>
<reference evidence="15 16" key="1">
    <citation type="submission" date="2024-06" db="EMBL/GenBank/DDBJ databases">
        <authorList>
            <person name="Kraege A."/>
            <person name="Thomma B."/>
        </authorList>
    </citation>
    <scope>NUCLEOTIDE SEQUENCE [LARGE SCALE GENOMIC DNA]</scope>
</reference>
<dbReference type="InterPro" id="IPR013020">
    <property type="entry name" value="Rad3/Chl1-like"/>
</dbReference>
<feature type="region of interest" description="Disordered" evidence="13">
    <location>
        <begin position="179"/>
        <end position="207"/>
    </location>
</feature>
<keyword evidence="4" id="KW-0479">Metal-binding</keyword>
<feature type="region of interest" description="Disordered" evidence="13">
    <location>
        <begin position="101"/>
        <end position="159"/>
    </location>
</feature>
<evidence type="ECO:0000256" key="12">
    <source>
        <dbReference type="ARBA" id="ARBA00023242"/>
    </source>
</evidence>
<dbReference type="InterPro" id="IPR027417">
    <property type="entry name" value="P-loop_NTPase"/>
</dbReference>
<feature type="domain" description="Helicase ATP-binding" evidence="14">
    <location>
        <begin position="13"/>
        <end position="448"/>
    </location>
</feature>
<accession>A0ABP1FIP8</accession>
<dbReference type="PANTHER" id="PTHR11472:SF41">
    <property type="entry name" value="ATP-DEPENDENT DNA HELICASE DDX11-RELATED"/>
    <property type="match status" value="1"/>
</dbReference>
<keyword evidence="11" id="KW-0413">Isomerase</keyword>
<protein>
    <submittedName>
        <fullName evidence="15">G1746 protein</fullName>
    </submittedName>
</protein>
<evidence type="ECO:0000313" key="16">
    <source>
        <dbReference type="Proteomes" id="UP001497392"/>
    </source>
</evidence>
<gene>
    <name evidence="15" type="primary">g1746</name>
    <name evidence="15" type="ORF">VP750_LOCUS1492</name>
</gene>
<dbReference type="SMART" id="SM00491">
    <property type="entry name" value="HELICc2"/>
    <property type="match status" value="1"/>
</dbReference>
<comment type="caution">
    <text evidence="15">The sequence shown here is derived from an EMBL/GenBank/DDBJ whole genome shotgun (WGS) entry which is preliminary data.</text>
</comment>
<keyword evidence="10" id="KW-0411">Iron-sulfur</keyword>
<keyword evidence="12" id="KW-0539">Nucleus</keyword>
<dbReference type="SUPFAM" id="SSF52540">
    <property type="entry name" value="P-loop containing nucleoside triphosphate hydrolases"/>
    <property type="match status" value="1"/>
</dbReference>
<keyword evidence="8" id="KW-0067">ATP-binding</keyword>
<evidence type="ECO:0000256" key="6">
    <source>
        <dbReference type="ARBA" id="ARBA00022801"/>
    </source>
</evidence>
<evidence type="ECO:0000256" key="2">
    <source>
        <dbReference type="ARBA" id="ARBA00004123"/>
    </source>
</evidence>
<dbReference type="CDD" id="cd18788">
    <property type="entry name" value="SF2_C_XPD"/>
    <property type="match status" value="1"/>
</dbReference>
<dbReference type="Proteomes" id="UP001497392">
    <property type="component" value="Unassembled WGS sequence"/>
</dbReference>
<evidence type="ECO:0000256" key="3">
    <source>
        <dbReference type="ARBA" id="ARBA00008435"/>
    </source>
</evidence>
<dbReference type="Gene3D" id="3.40.50.300">
    <property type="entry name" value="P-loop containing nucleotide triphosphate hydrolases"/>
    <property type="match status" value="3"/>
</dbReference>
<sequence>MVGLLSSDGHQGPRAFPAFPYEPYPIQQDFMQALYETIDAGQIGLFESPTGTGKTLSLICSSLQWLEDRHALEAAEAQASRSSAAASQKEDDMPAWMLEDDQQDQQAQQAQRLRKAKARAKTTLFGSSRQSPRKPPTGAKGLARAHARPPGAGTPDTGCVSAADAEFLLEAWDSDSEEAAAKRKASRMEDSSSEGSGTDEEDEEGAPKRRRIFFCSRTHSQLSQFVSELHRTPFAETLAVVAIAGRKALCINDAVLKLGSATRINERCLELQTAKASKKAAAAGAAQDKPSATKAASSGCPFRKANKSSMRHLKDAVLALPMDVEDLGKLGRRKEVCPYYAARAAVPQADLETRESLGIDLEDSIVIVDEGHNLVDAVNAVHSAVISRSQLATAKSALDTYSARFSSRLAPGNSKHIQSLIALATTLYDCLEQDKGSMPAAAQILTINDFLFSKGLDNLNLFRLIRYVRESKAVQKISGYADSSMGEHAPDELSRPSDGTGSGMASMHALVSLASALNNADADGRVVIDAAGGTLKFLLLNAAAHFAKVLAPAQSVILASGTLAPIASLQQQLFPHVPPERMRIFSCGHVVPKERLLALALGRGPTGAALDLRHVHRGKSAMLDEMGRVLINACQAVPQGVVVFFPSFSYADEVYEHWQASGALRSLSNKKHVFREPRSAVEVESVLKQYGKAIEQCGETGGSSAQNGALLMCVVGGKMSEGINFGDGLGRCVVVMGMPFPNPTDPELCERMRYLDASAGYPAQYRQPVGQPLTPEDTSNSSGAAPLAGREYFEDLCMKAVNQCIGRVIRHRGDWAAILLVDQRWNSDQSAGGSGPLKKLPGWIQQSLVATGSFGEAFGRLHKFARNMHISEQS</sequence>
<evidence type="ECO:0000256" key="1">
    <source>
        <dbReference type="ARBA" id="ARBA00001966"/>
    </source>
</evidence>
<evidence type="ECO:0000256" key="9">
    <source>
        <dbReference type="ARBA" id="ARBA00023004"/>
    </source>
</evidence>